<dbReference type="OrthoDB" id="1441145at2"/>
<reference evidence="2" key="1">
    <citation type="submission" date="2015-10" db="EMBL/GenBank/DDBJ databases">
        <title>Draft genome sequence of Salegentibacter mishustinae KCTC 12263.</title>
        <authorList>
            <person name="Lin W."/>
            <person name="Zheng Q."/>
        </authorList>
    </citation>
    <scope>NUCLEOTIDE SEQUENCE [LARGE SCALE GENOMIC DNA]</scope>
    <source>
        <strain evidence="2">KCTC 12263</strain>
    </source>
</reference>
<proteinExistence type="predicted"/>
<sequence length="146" mass="17809">MESIRKRPKGDFIAEANMEQLYALTKHWNSDLHFFKDDLNFLHKLLDSYFIWIDKDENYKVASKMKNELLKLRERCEDLLEKTDKHRQQIGKMILEKIKDSRVFRLEHEHLEDEIASFVKAFRLNRLELFKVTEYIKDTDRLPETY</sequence>
<protein>
    <submittedName>
        <fullName evidence="2">Uncharacterized protein</fullName>
    </submittedName>
</protein>
<dbReference type="AlphaFoldDB" id="A0A0Q9ZJF9"/>
<accession>A0A0Q9ZJF9</accession>
<evidence type="ECO:0000313" key="3">
    <source>
        <dbReference type="Proteomes" id="UP000051643"/>
    </source>
</evidence>
<name>A0A0Q9ZJF9_9FLAO</name>
<evidence type="ECO:0000313" key="2">
    <source>
        <dbReference type="EMBL" id="KRG28467.1"/>
    </source>
</evidence>
<evidence type="ECO:0000256" key="1">
    <source>
        <dbReference type="SAM" id="Coils"/>
    </source>
</evidence>
<dbReference type="EMBL" id="LKTP01000023">
    <property type="protein sequence ID" value="KRG28467.1"/>
    <property type="molecule type" value="Genomic_DNA"/>
</dbReference>
<feature type="coiled-coil region" evidence="1">
    <location>
        <begin position="62"/>
        <end position="89"/>
    </location>
</feature>
<dbReference type="Proteomes" id="UP000051643">
    <property type="component" value="Unassembled WGS sequence"/>
</dbReference>
<organism evidence="2 3">
    <name type="scientific">Salegentibacter mishustinae</name>
    <dbReference type="NCBI Taxonomy" id="270918"/>
    <lineage>
        <taxon>Bacteria</taxon>
        <taxon>Pseudomonadati</taxon>
        <taxon>Bacteroidota</taxon>
        <taxon>Flavobacteriia</taxon>
        <taxon>Flavobacteriales</taxon>
        <taxon>Flavobacteriaceae</taxon>
        <taxon>Salegentibacter</taxon>
    </lineage>
</organism>
<comment type="caution">
    <text evidence="2">The sequence shown here is derived from an EMBL/GenBank/DDBJ whole genome shotgun (WGS) entry which is preliminary data.</text>
</comment>
<dbReference type="RefSeq" id="WP_057482138.1">
    <property type="nucleotide sequence ID" value="NZ_BMWR01000001.1"/>
</dbReference>
<keyword evidence="3" id="KW-1185">Reference proteome</keyword>
<gene>
    <name evidence="2" type="ORF">APR42_06730</name>
</gene>
<dbReference type="STRING" id="270918.APR42_06730"/>
<keyword evidence="1" id="KW-0175">Coiled coil</keyword>